<name>A0A1J0EQK8_9PSED</name>
<evidence type="ECO:0000313" key="3">
    <source>
        <dbReference type="Proteomes" id="UP000182567"/>
    </source>
</evidence>
<dbReference type="InterPro" id="IPR013108">
    <property type="entry name" value="Amidohydro_3"/>
</dbReference>
<dbReference type="GeneID" id="46911086"/>
<dbReference type="OrthoDB" id="9031471at2"/>
<dbReference type="Pfam" id="PF07969">
    <property type="entry name" value="Amidohydro_3"/>
    <property type="match status" value="1"/>
</dbReference>
<organism evidence="2 3">
    <name type="scientific">Pseudomonas frederiksbergensis</name>
    <dbReference type="NCBI Taxonomy" id="104087"/>
    <lineage>
        <taxon>Bacteria</taxon>
        <taxon>Pseudomonadati</taxon>
        <taxon>Pseudomonadota</taxon>
        <taxon>Gammaproteobacteria</taxon>
        <taxon>Pseudomonadales</taxon>
        <taxon>Pseudomonadaceae</taxon>
        <taxon>Pseudomonas</taxon>
    </lineage>
</organism>
<reference evidence="3" key="1">
    <citation type="submission" date="2016-10" db="EMBL/GenBank/DDBJ databases">
        <title>Pseudomonas frederiksbergensis ERGS4:02 complete genome.</title>
        <authorList>
            <person name="Kumar R."/>
            <person name="Acharya V."/>
            <person name="Singh D."/>
        </authorList>
    </citation>
    <scope>NUCLEOTIDE SEQUENCE [LARGE SCALE GENOMIC DNA]</scope>
    <source>
        <strain evidence="3">ERGS4:02</strain>
    </source>
</reference>
<gene>
    <name evidence="2" type="ORF">BLL42_22670</name>
</gene>
<dbReference type="SUPFAM" id="SSF51556">
    <property type="entry name" value="Metallo-dependent hydrolases"/>
    <property type="match status" value="1"/>
</dbReference>
<dbReference type="Gene3D" id="2.30.40.10">
    <property type="entry name" value="Urease, subunit C, domain 1"/>
    <property type="match status" value="1"/>
</dbReference>
<sequence>MGSKGNDHNCTHCGCENPIWNALKHTLDLTAHTGLASSLAPEPDSESIVFTGGVIYPLKDGNMDDRVEALGIHGGDVVASGSLADVQARMKAKGIAYQTRLLEGKTLLPGLIEPHVHIVQTCAIQGWLDLGAIMELSPEDHAKNRLNPDALKQDQRLRPCYDWNWLKGEIRKNIPEDSSTWILGRMVDPALMPFKEVKGGLNQLTTFHCDLNETGDRVGNLDSIVTQNPLLMISASMHTIYLNTAACEAVYNSNNEYSKELRTKYSTCQEYIEDTHGNLQEKAGMMPAICSIPFKQGLDLLNIFRYINDYFEQASRRGVTLLYDAMMDTFSKTVLKAYDLKHHRNLRIGYVVPYDSKDSKKKADFPVTREAARSFYQAGLKLISDGSNQGLTGYQAQEYCCYTEPPLGNFNFCDPGDTTPTVIPDAYQTTINDAVATGWPLMIHANGDQAIEFTLQAYETALGGCSGLEKRHRIEHCSLLTDSHIQTMKRLGVSPSFLIGHVGYWGYSFEKAIFKDKATRMLDLCQSALDHKLRISLHSDCSVTPLGPLRSMEQAVTRKMEGMRDNQGLFIRDPRQQPILNEAECLSRKQALKAITYDAAWQCHAEDWMGSLQDGHFADLVILEQDPLDERVPATSIRDIKVCETWKGGRKVYANLDS</sequence>
<dbReference type="Proteomes" id="UP000182567">
    <property type="component" value="Chromosome"/>
</dbReference>
<dbReference type="AlphaFoldDB" id="A0A1J0EQK8"/>
<accession>A0A1J0EQK8</accession>
<protein>
    <submittedName>
        <fullName evidence="2">Amidohydrolase</fullName>
    </submittedName>
</protein>
<dbReference type="EMBL" id="CP017886">
    <property type="protein sequence ID" value="APC18385.1"/>
    <property type="molecule type" value="Genomic_DNA"/>
</dbReference>
<dbReference type="RefSeq" id="WP_071554501.1">
    <property type="nucleotide sequence ID" value="NZ_CP017886.1"/>
</dbReference>
<dbReference type="InterPro" id="IPR011059">
    <property type="entry name" value="Metal-dep_hydrolase_composite"/>
</dbReference>
<evidence type="ECO:0000259" key="1">
    <source>
        <dbReference type="Pfam" id="PF07969"/>
    </source>
</evidence>
<proteinExistence type="predicted"/>
<dbReference type="SUPFAM" id="SSF51338">
    <property type="entry name" value="Composite domain of metallo-dependent hydrolases"/>
    <property type="match status" value="1"/>
</dbReference>
<dbReference type="PANTHER" id="PTHR22642">
    <property type="entry name" value="IMIDAZOLONEPROPIONASE"/>
    <property type="match status" value="1"/>
</dbReference>
<dbReference type="Gene3D" id="3.10.310.70">
    <property type="match status" value="1"/>
</dbReference>
<dbReference type="PANTHER" id="PTHR22642:SF2">
    <property type="entry name" value="PROTEIN LONG AFTER FAR-RED 3"/>
    <property type="match status" value="1"/>
</dbReference>
<dbReference type="Gene3D" id="3.20.20.140">
    <property type="entry name" value="Metal-dependent hydrolases"/>
    <property type="match status" value="1"/>
</dbReference>
<dbReference type="InterPro" id="IPR032466">
    <property type="entry name" value="Metal_Hydrolase"/>
</dbReference>
<keyword evidence="2" id="KW-0378">Hydrolase</keyword>
<dbReference type="GO" id="GO:0016810">
    <property type="term" value="F:hydrolase activity, acting on carbon-nitrogen (but not peptide) bonds"/>
    <property type="evidence" value="ECO:0007669"/>
    <property type="project" value="InterPro"/>
</dbReference>
<feature type="domain" description="Amidohydrolase 3" evidence="1">
    <location>
        <begin position="102"/>
        <end position="653"/>
    </location>
</feature>
<evidence type="ECO:0000313" key="2">
    <source>
        <dbReference type="EMBL" id="APC18385.1"/>
    </source>
</evidence>